<feature type="domain" description="UFSP1/2/DUB catalytic" evidence="3">
    <location>
        <begin position="222"/>
        <end position="409"/>
    </location>
</feature>
<dbReference type="EMBL" id="JAUTXT010000010">
    <property type="protein sequence ID" value="KAK3676396.1"/>
    <property type="molecule type" value="Genomic_DNA"/>
</dbReference>
<proteinExistence type="predicted"/>
<feature type="compositionally biased region" description="Polar residues" evidence="2">
    <location>
        <begin position="88"/>
        <end position="102"/>
    </location>
</feature>
<feature type="compositionally biased region" description="Basic and acidic residues" evidence="2">
    <location>
        <begin position="103"/>
        <end position="115"/>
    </location>
</feature>
<dbReference type="Proteomes" id="UP001274830">
    <property type="component" value="Unassembled WGS sequence"/>
</dbReference>
<organism evidence="4 5">
    <name type="scientific">Recurvomyces mirabilis</name>
    <dbReference type="NCBI Taxonomy" id="574656"/>
    <lineage>
        <taxon>Eukaryota</taxon>
        <taxon>Fungi</taxon>
        <taxon>Dikarya</taxon>
        <taxon>Ascomycota</taxon>
        <taxon>Pezizomycotina</taxon>
        <taxon>Dothideomycetes</taxon>
        <taxon>Dothideomycetidae</taxon>
        <taxon>Mycosphaerellales</taxon>
        <taxon>Teratosphaeriaceae</taxon>
        <taxon>Recurvomyces</taxon>
    </lineage>
</organism>
<evidence type="ECO:0000256" key="1">
    <source>
        <dbReference type="ARBA" id="ARBA00022801"/>
    </source>
</evidence>
<keyword evidence="5" id="KW-1185">Reference proteome</keyword>
<evidence type="ECO:0000256" key="2">
    <source>
        <dbReference type="SAM" id="MobiDB-lite"/>
    </source>
</evidence>
<evidence type="ECO:0000313" key="5">
    <source>
        <dbReference type="Proteomes" id="UP001274830"/>
    </source>
</evidence>
<accession>A0AAE0WR54</accession>
<dbReference type="GO" id="GO:0016787">
    <property type="term" value="F:hydrolase activity"/>
    <property type="evidence" value="ECO:0007669"/>
    <property type="project" value="UniProtKB-KW"/>
</dbReference>
<protein>
    <recommendedName>
        <fullName evidence="3">UFSP1/2/DUB catalytic domain-containing protein</fullName>
    </recommendedName>
</protein>
<keyword evidence="1" id="KW-0378">Hydrolase</keyword>
<gene>
    <name evidence="4" type="ORF">LTR78_003672</name>
</gene>
<evidence type="ECO:0000313" key="4">
    <source>
        <dbReference type="EMBL" id="KAK3676396.1"/>
    </source>
</evidence>
<feature type="region of interest" description="Disordered" evidence="2">
    <location>
        <begin position="86"/>
        <end position="169"/>
    </location>
</feature>
<reference evidence="4" key="1">
    <citation type="submission" date="2023-07" db="EMBL/GenBank/DDBJ databases">
        <title>Black Yeasts Isolated from many extreme environments.</title>
        <authorList>
            <person name="Coleine C."/>
            <person name="Stajich J.E."/>
            <person name="Selbmann L."/>
        </authorList>
    </citation>
    <scope>NUCLEOTIDE SEQUENCE</scope>
    <source>
        <strain evidence="4">CCFEE 5485</strain>
    </source>
</reference>
<dbReference type="Gene3D" id="3.90.70.130">
    <property type="match status" value="1"/>
</dbReference>
<comment type="caution">
    <text evidence="4">The sequence shown here is derived from an EMBL/GenBank/DDBJ whole genome shotgun (WGS) entry which is preliminary data.</text>
</comment>
<name>A0AAE0WR54_9PEZI</name>
<dbReference type="Pfam" id="PF07910">
    <property type="entry name" value="Peptidase_C78"/>
    <property type="match status" value="1"/>
</dbReference>
<feature type="compositionally biased region" description="Basic residues" evidence="2">
    <location>
        <begin position="118"/>
        <end position="128"/>
    </location>
</feature>
<evidence type="ECO:0000259" key="3">
    <source>
        <dbReference type="Pfam" id="PF07910"/>
    </source>
</evidence>
<dbReference type="InterPro" id="IPR012462">
    <property type="entry name" value="UFSP1/2_DUB_cat"/>
</dbReference>
<sequence>MVEATCPFCGVTSPEPLVIEAHVEENHAENLGLSSQRHGHDAVDRRCNAVGQEFASEDCQFIKCTRPGCGEYVLLADVDEHMAVHESMTGSDNSTSMRSVSAKTEEQLAKSDPGRQAKLQKSRSRRPKPQPASSAPTLLEYFSGSSTLGGSQSKKSKVVPPPGRLGRRELGPHAFEKRMPDQVRRHLLEDGKPRHINKIGADGKLSRQSVIENETAGLIPILASLCARDAENEVTYLCHPGVNHIQDSIEQAWDDGILAHGRRETGGISGTRKWIGTSEAAAYFTQIGISVEAHSFKDETHELAVVGLLDFVEAHFISGVEASENRGSSRLTQRSSLYFQRFGHSMTIVGLERRTDGSRSLLVFDPSFETSAGMLSLVAGRRSRAELDTLLKAYRKTDQSLAKWEEFEILVPRSDAP</sequence>
<feature type="compositionally biased region" description="Polar residues" evidence="2">
    <location>
        <begin position="143"/>
        <end position="153"/>
    </location>
</feature>
<dbReference type="AlphaFoldDB" id="A0AAE0WR54"/>